<dbReference type="InterPro" id="IPR001466">
    <property type="entry name" value="Beta-lactam-related"/>
</dbReference>
<dbReference type="Pfam" id="PF00144">
    <property type="entry name" value="Beta-lactamase"/>
    <property type="match status" value="1"/>
</dbReference>
<organism evidence="2 3">
    <name type="scientific">Bradyrhizobium sediminis</name>
    <dbReference type="NCBI Taxonomy" id="2840469"/>
    <lineage>
        <taxon>Bacteria</taxon>
        <taxon>Pseudomonadati</taxon>
        <taxon>Pseudomonadota</taxon>
        <taxon>Alphaproteobacteria</taxon>
        <taxon>Hyphomicrobiales</taxon>
        <taxon>Nitrobacteraceae</taxon>
        <taxon>Bradyrhizobium</taxon>
    </lineage>
</organism>
<protein>
    <submittedName>
        <fullName evidence="2">Beta-lactamase family protein</fullName>
    </submittedName>
</protein>
<dbReference type="PANTHER" id="PTHR43283:SF3">
    <property type="entry name" value="BETA-LACTAMASE FAMILY PROTEIN (AFU_ORTHOLOGUE AFUA_5G07500)"/>
    <property type="match status" value="1"/>
</dbReference>
<dbReference type="InterPro" id="IPR050789">
    <property type="entry name" value="Diverse_Enzym_Activities"/>
</dbReference>
<dbReference type="Proteomes" id="UP000680805">
    <property type="component" value="Chromosome"/>
</dbReference>
<dbReference type="KEGG" id="bsei:KMZ68_05740"/>
<evidence type="ECO:0000313" key="3">
    <source>
        <dbReference type="Proteomes" id="UP000680805"/>
    </source>
</evidence>
<evidence type="ECO:0000313" key="2">
    <source>
        <dbReference type="EMBL" id="QWG20752.1"/>
    </source>
</evidence>
<sequence>MGAALQAKVDAGEIPGVVAMAANERSVVYEGAFGTRNMATATPMSADTVFRIASMVKLLTSVAALQLVERGKLKLDEPAAHIDERLGSAKVLAGFDAKGLPQLRPPHKPVTLRHLLSHTSGFSYPLWDPNVVRYLKVARNHPALPRRPLMFEPGARWAYGGSLDEVGRLVEIAGGKSIDQYFRDHILGPLGMNDTAFAITDEQRARQASLHVRGADGRLLPQPLEKPTARNAPTGGGGIYSTAPDYLTLLQALLNDGSLGGTRILRPQTVALMSANQIGNLEAGILKTANPALSNDVDFFPGVRLRWGLGHMINVDPVPDGRNAGSLTWAGLFNTYYWIDPTMRVAGVIMMQILPFADPQALKAYRQFERGICHAVRPA</sequence>
<dbReference type="InterPro" id="IPR012338">
    <property type="entry name" value="Beta-lactam/transpept-like"/>
</dbReference>
<dbReference type="PANTHER" id="PTHR43283">
    <property type="entry name" value="BETA-LACTAMASE-RELATED"/>
    <property type="match status" value="1"/>
</dbReference>
<dbReference type="AlphaFoldDB" id="A0A975NT19"/>
<proteinExistence type="predicted"/>
<name>A0A975NT19_9BRAD</name>
<dbReference type="EMBL" id="CP076135">
    <property type="protein sequence ID" value="QWG20752.1"/>
    <property type="molecule type" value="Genomic_DNA"/>
</dbReference>
<reference evidence="2" key="1">
    <citation type="submission" date="2021-06" db="EMBL/GenBank/DDBJ databases">
        <title>Bradyrhizobium sp. S2-11-2 Genome sequencing.</title>
        <authorList>
            <person name="Jin L."/>
        </authorList>
    </citation>
    <scope>NUCLEOTIDE SEQUENCE</scope>
    <source>
        <strain evidence="2">S2-11-2</strain>
    </source>
</reference>
<feature type="domain" description="Beta-lactamase-related" evidence="1">
    <location>
        <begin position="4"/>
        <end position="367"/>
    </location>
</feature>
<gene>
    <name evidence="2" type="ORF">KMZ68_05740</name>
</gene>
<accession>A0A975NT19</accession>
<evidence type="ECO:0000259" key="1">
    <source>
        <dbReference type="Pfam" id="PF00144"/>
    </source>
</evidence>
<dbReference type="Gene3D" id="3.40.710.10">
    <property type="entry name" value="DD-peptidase/beta-lactamase superfamily"/>
    <property type="match status" value="1"/>
</dbReference>
<dbReference type="SUPFAM" id="SSF56601">
    <property type="entry name" value="beta-lactamase/transpeptidase-like"/>
    <property type="match status" value="1"/>
</dbReference>